<dbReference type="PANTHER" id="PTHR31092:SF2">
    <property type="entry name" value="SORORIN"/>
    <property type="match status" value="1"/>
</dbReference>
<keyword evidence="7" id="KW-0131">Cell cycle</keyword>
<proteinExistence type="predicted"/>
<evidence type="ECO:0000256" key="3">
    <source>
        <dbReference type="ARBA" id="ARBA00022454"/>
    </source>
</evidence>
<sequence>PRPPVKRSITVRKIAPRKTQISAEGNKENDGSTAGKPETKRSTPAPNPAPAASPLRPTAMSPIQAVAPRSTQEKQDLHSLEWSQKVRRSYSRLSYGDHSFTGSPSSPVPDRRDTFFGFEQLQTPPVVARKSERSGLRTEASICGGSFTLLDGSTCVADPPEPDLNIPGVVVVKEKRKRFRAPQIKVSMKIRTTWSFCHCLDLLIH</sequence>
<dbReference type="GO" id="GO:0005634">
    <property type="term" value="C:nucleus"/>
    <property type="evidence" value="ECO:0007669"/>
    <property type="project" value="UniProtKB-SubCell"/>
</dbReference>
<dbReference type="GO" id="GO:0031536">
    <property type="term" value="P:positive regulation of exit from mitosis"/>
    <property type="evidence" value="ECO:0007669"/>
    <property type="project" value="TreeGrafter"/>
</dbReference>
<dbReference type="STRING" id="1676925.ENSPKIP00000033502"/>
<comment type="subcellular location">
    <subcellularLocation>
        <location evidence="2">Chromosome</location>
    </subcellularLocation>
    <subcellularLocation>
        <location evidence="1">Nucleus</location>
    </subcellularLocation>
</comment>
<feature type="region of interest" description="Disordered" evidence="8">
    <location>
        <begin position="1"/>
        <end position="80"/>
    </location>
</feature>
<name>A0A3B3SS15_9TELE</name>
<dbReference type="InterPro" id="IPR018605">
    <property type="entry name" value="Sororin"/>
</dbReference>
<dbReference type="Pfam" id="PF09666">
    <property type="entry name" value="Sororin_middle"/>
    <property type="match status" value="1"/>
</dbReference>
<dbReference type="GO" id="GO:0006302">
    <property type="term" value="P:double-strand break repair"/>
    <property type="evidence" value="ECO:0007669"/>
    <property type="project" value="TreeGrafter"/>
</dbReference>
<dbReference type="PANTHER" id="PTHR31092">
    <property type="entry name" value="SORORIN"/>
    <property type="match status" value="1"/>
</dbReference>
<keyword evidence="4" id="KW-0132">Cell division</keyword>
<evidence type="ECO:0000313" key="10">
    <source>
        <dbReference type="Ensembl" id="ENSPKIP00000033502.1"/>
    </source>
</evidence>
<keyword evidence="6" id="KW-0539">Nucleus</keyword>
<dbReference type="Proteomes" id="UP000261540">
    <property type="component" value="Unplaced"/>
</dbReference>
<keyword evidence="11" id="KW-1185">Reference proteome</keyword>
<protein>
    <recommendedName>
        <fullName evidence="9">Sororin-like middle region domain-containing protein</fullName>
    </recommendedName>
</protein>
<organism evidence="10 11">
    <name type="scientific">Paramormyrops kingsleyae</name>
    <dbReference type="NCBI Taxonomy" id="1676925"/>
    <lineage>
        <taxon>Eukaryota</taxon>
        <taxon>Metazoa</taxon>
        <taxon>Chordata</taxon>
        <taxon>Craniata</taxon>
        <taxon>Vertebrata</taxon>
        <taxon>Euteleostomi</taxon>
        <taxon>Actinopterygii</taxon>
        <taxon>Neopterygii</taxon>
        <taxon>Teleostei</taxon>
        <taxon>Osteoglossocephala</taxon>
        <taxon>Osteoglossomorpha</taxon>
        <taxon>Osteoglossiformes</taxon>
        <taxon>Mormyridae</taxon>
        <taxon>Paramormyrops</taxon>
    </lineage>
</organism>
<evidence type="ECO:0000313" key="11">
    <source>
        <dbReference type="Proteomes" id="UP000261540"/>
    </source>
</evidence>
<evidence type="ECO:0000256" key="1">
    <source>
        <dbReference type="ARBA" id="ARBA00004123"/>
    </source>
</evidence>
<keyword evidence="3" id="KW-0158">Chromosome</keyword>
<dbReference type="GO" id="GO:0005694">
    <property type="term" value="C:chromosome"/>
    <property type="evidence" value="ECO:0007669"/>
    <property type="project" value="UniProtKB-SubCell"/>
</dbReference>
<reference evidence="10" key="2">
    <citation type="submission" date="2025-09" db="UniProtKB">
        <authorList>
            <consortium name="Ensembl"/>
        </authorList>
    </citation>
    <scope>IDENTIFICATION</scope>
</reference>
<evidence type="ECO:0000256" key="8">
    <source>
        <dbReference type="SAM" id="MobiDB-lite"/>
    </source>
</evidence>
<dbReference type="AlphaFoldDB" id="A0A3B3SS15"/>
<dbReference type="Ensembl" id="ENSPKIT00000014392.1">
    <property type="protein sequence ID" value="ENSPKIP00000033502.1"/>
    <property type="gene ID" value="ENSPKIG00000013190.1"/>
</dbReference>
<feature type="domain" description="Sororin-like middle region" evidence="9">
    <location>
        <begin position="39"/>
        <end position="173"/>
    </location>
</feature>
<evidence type="ECO:0000256" key="4">
    <source>
        <dbReference type="ARBA" id="ARBA00022618"/>
    </source>
</evidence>
<evidence type="ECO:0000256" key="6">
    <source>
        <dbReference type="ARBA" id="ARBA00023242"/>
    </source>
</evidence>
<dbReference type="GO" id="GO:0007080">
    <property type="term" value="P:mitotic metaphase chromosome alignment"/>
    <property type="evidence" value="ECO:0007669"/>
    <property type="project" value="TreeGrafter"/>
</dbReference>
<dbReference type="GO" id="GO:0007064">
    <property type="term" value="P:mitotic sister chromatid cohesion"/>
    <property type="evidence" value="ECO:0007669"/>
    <property type="project" value="TreeGrafter"/>
</dbReference>
<accession>A0A3B3SS15</accession>
<dbReference type="InterPro" id="IPR057261">
    <property type="entry name" value="Sororin-like_M"/>
</dbReference>
<evidence type="ECO:0000256" key="2">
    <source>
        <dbReference type="ARBA" id="ARBA00004286"/>
    </source>
</evidence>
<evidence type="ECO:0000256" key="7">
    <source>
        <dbReference type="ARBA" id="ARBA00023306"/>
    </source>
</evidence>
<reference evidence="10" key="1">
    <citation type="submission" date="2025-08" db="UniProtKB">
        <authorList>
            <consortium name="Ensembl"/>
        </authorList>
    </citation>
    <scope>IDENTIFICATION</scope>
</reference>
<evidence type="ECO:0000256" key="5">
    <source>
        <dbReference type="ARBA" id="ARBA00022776"/>
    </source>
</evidence>
<evidence type="ECO:0000259" key="9">
    <source>
        <dbReference type="Pfam" id="PF09666"/>
    </source>
</evidence>
<dbReference type="GeneTree" id="ENSGT00940000180411"/>
<keyword evidence="5" id="KW-0498">Mitosis</keyword>
<dbReference type="GO" id="GO:0051301">
    <property type="term" value="P:cell division"/>
    <property type="evidence" value="ECO:0007669"/>
    <property type="project" value="UniProtKB-KW"/>
</dbReference>